<evidence type="ECO:0000313" key="2">
    <source>
        <dbReference type="Proteomes" id="UP001165960"/>
    </source>
</evidence>
<accession>A0ACC2TYC9</accession>
<gene>
    <name evidence="1" type="ORF">DSO57_1033055</name>
</gene>
<dbReference type="Proteomes" id="UP001165960">
    <property type="component" value="Unassembled WGS sequence"/>
</dbReference>
<protein>
    <submittedName>
        <fullName evidence="1">Uncharacterized protein</fullName>
    </submittedName>
</protein>
<comment type="caution">
    <text evidence="1">The sequence shown here is derived from an EMBL/GenBank/DDBJ whole genome shotgun (WGS) entry which is preliminary data.</text>
</comment>
<proteinExistence type="predicted"/>
<name>A0ACC2TYC9_9FUNG</name>
<dbReference type="EMBL" id="QTSX02001676">
    <property type="protein sequence ID" value="KAJ9079669.1"/>
    <property type="molecule type" value="Genomic_DNA"/>
</dbReference>
<organism evidence="1 2">
    <name type="scientific">Entomophthora muscae</name>
    <dbReference type="NCBI Taxonomy" id="34485"/>
    <lineage>
        <taxon>Eukaryota</taxon>
        <taxon>Fungi</taxon>
        <taxon>Fungi incertae sedis</taxon>
        <taxon>Zoopagomycota</taxon>
        <taxon>Entomophthoromycotina</taxon>
        <taxon>Entomophthoromycetes</taxon>
        <taxon>Entomophthorales</taxon>
        <taxon>Entomophthoraceae</taxon>
        <taxon>Entomophthora</taxon>
    </lineage>
</organism>
<evidence type="ECO:0000313" key="1">
    <source>
        <dbReference type="EMBL" id="KAJ9079669.1"/>
    </source>
</evidence>
<keyword evidence="2" id="KW-1185">Reference proteome</keyword>
<sequence length="516" mass="57648">MGKLSDPSSMDSKALPQRGGSNFLANFNRRLASTEQQERVEAVEELVSFLTQYQDEVCNKENMMLVWKGVFYTFWMSDKPLFQQELADELAGHLLQLSIPLALLHFECFWSTLINEWSGIDIHRLDKFLLLQRRFVNAGLGLLQAHNWDTHVVSEIARVYREGPFHPTSIKVSNAIRYHILDLFLAELKGALPFDGPGYQLHLALRPIIEVFSTSTDKVVRNRAQTKVLEPLMEEMLQSPLQEVFRDSAAALAKEWFQIGASPDASHTKRIYCYKLVSQLTQAYGLQDLDFVSTLKAQRNTPSSEGTSAVPIVTTKSKRVPEAVATEDSPKKVLKVVEEPLVKAPEKIAEETHLELAASAGFKVSDVPAPDIVAPLPKEGEVDSLSNFRVLSLKAAPAPVVADEECVATHEVYVEDIVSHEAALLHKKVRWGLEKNHIQMYEIGSKISSPTKLDSRPVPLNGSLKPLSEPIRLNLRLLQASSLGLPACLANNPPKLRERKPSENRNGKKSKSKARK</sequence>
<reference evidence="1" key="1">
    <citation type="submission" date="2022-04" db="EMBL/GenBank/DDBJ databases">
        <title>Genome of the entomopathogenic fungus Entomophthora muscae.</title>
        <authorList>
            <person name="Elya C."/>
            <person name="Lovett B.R."/>
            <person name="Lee E."/>
            <person name="Macias A.M."/>
            <person name="Hajek A.E."/>
            <person name="De Bivort B.L."/>
            <person name="Kasson M.T."/>
            <person name="De Fine Licht H.H."/>
            <person name="Stajich J.E."/>
        </authorList>
    </citation>
    <scope>NUCLEOTIDE SEQUENCE</scope>
    <source>
        <strain evidence="1">Berkeley</strain>
    </source>
</reference>